<sequence>MQIPDDRLSAQLGQESRTSPLRCAEIFRTERGWERCHLDQHNPGIRHHVRDRSWLSSGNTPRLRLGRLCGPACTWPDLVIPYRKGTGQVKT</sequence>
<reference evidence="1 2" key="1">
    <citation type="submission" date="2018-11" db="EMBL/GenBank/DDBJ databases">
        <title>Trebonia kvetii gen.nov., sp.nov., a novel acidophilic actinobacterium, and proposal of the new actinobacterial family Treboniaceae fam. nov.</title>
        <authorList>
            <person name="Rapoport D."/>
            <person name="Sagova-Mareckova M."/>
            <person name="Sedlacek I."/>
            <person name="Provaznik J."/>
            <person name="Kralova S."/>
            <person name="Pavlinic D."/>
            <person name="Benes V."/>
            <person name="Kopecky J."/>
        </authorList>
    </citation>
    <scope>NUCLEOTIDE SEQUENCE [LARGE SCALE GENOMIC DNA]</scope>
    <source>
        <strain evidence="1 2">15Tr583</strain>
    </source>
</reference>
<gene>
    <name evidence="1" type="ORF">EAS64_15665</name>
</gene>
<dbReference type="RefSeq" id="WP_145853750.1">
    <property type="nucleotide sequence ID" value="NZ_RPFW01000003.1"/>
</dbReference>
<organism evidence="1 2">
    <name type="scientific">Trebonia kvetii</name>
    <dbReference type="NCBI Taxonomy" id="2480626"/>
    <lineage>
        <taxon>Bacteria</taxon>
        <taxon>Bacillati</taxon>
        <taxon>Actinomycetota</taxon>
        <taxon>Actinomycetes</taxon>
        <taxon>Streptosporangiales</taxon>
        <taxon>Treboniaceae</taxon>
        <taxon>Trebonia</taxon>
    </lineage>
</organism>
<keyword evidence="2" id="KW-1185">Reference proteome</keyword>
<comment type="caution">
    <text evidence="1">The sequence shown here is derived from an EMBL/GenBank/DDBJ whole genome shotgun (WGS) entry which is preliminary data.</text>
</comment>
<evidence type="ECO:0000313" key="2">
    <source>
        <dbReference type="Proteomes" id="UP000460272"/>
    </source>
</evidence>
<dbReference type="AlphaFoldDB" id="A0A6P2BY88"/>
<evidence type="ECO:0000313" key="1">
    <source>
        <dbReference type="EMBL" id="TVZ03880.1"/>
    </source>
</evidence>
<protein>
    <submittedName>
        <fullName evidence="1">Uncharacterized protein</fullName>
    </submittedName>
</protein>
<dbReference type="Proteomes" id="UP000460272">
    <property type="component" value="Unassembled WGS sequence"/>
</dbReference>
<dbReference type="EMBL" id="RPFW01000003">
    <property type="protein sequence ID" value="TVZ03880.1"/>
    <property type="molecule type" value="Genomic_DNA"/>
</dbReference>
<proteinExistence type="predicted"/>
<accession>A0A6P2BY88</accession>
<name>A0A6P2BY88_9ACTN</name>